<keyword evidence="1" id="KW-0479">Metal-binding</keyword>
<evidence type="ECO:0000313" key="5">
    <source>
        <dbReference type="EMBL" id="HIS64012.1"/>
    </source>
</evidence>
<dbReference type="GO" id="GO:0051536">
    <property type="term" value="F:iron-sulfur cluster binding"/>
    <property type="evidence" value="ECO:0007669"/>
    <property type="project" value="UniProtKB-KW"/>
</dbReference>
<dbReference type="InterPro" id="IPR017896">
    <property type="entry name" value="4Fe4S_Fe-S-bd"/>
</dbReference>
<sequence>MELVDPHYQQVAEGAPVTDSHSCYINPKKCKECGFCVIECPVDVISLVDENGAPKDRPHYNRIWIEEAECIGCTKCALNCPVDAISGEKKKPFHIDESKCRRCGVCLNDCPKNAVHAE</sequence>
<gene>
    <name evidence="5" type="ORF">IAA83_01400</name>
</gene>
<dbReference type="PROSITE" id="PS00198">
    <property type="entry name" value="4FE4S_FER_1"/>
    <property type="match status" value="2"/>
</dbReference>
<accession>A0A9D1JSF5</accession>
<reference evidence="5" key="2">
    <citation type="journal article" date="2021" name="PeerJ">
        <title>Extensive microbial diversity within the chicken gut microbiome revealed by metagenomics and culture.</title>
        <authorList>
            <person name="Gilroy R."/>
            <person name="Ravi A."/>
            <person name="Getino M."/>
            <person name="Pursley I."/>
            <person name="Horton D.L."/>
            <person name="Alikhan N.F."/>
            <person name="Baker D."/>
            <person name="Gharbi K."/>
            <person name="Hall N."/>
            <person name="Watson M."/>
            <person name="Adriaenssens E.M."/>
            <person name="Foster-Nyarko E."/>
            <person name="Jarju S."/>
            <person name="Secka A."/>
            <person name="Antonio M."/>
            <person name="Oren A."/>
            <person name="Chaudhuri R.R."/>
            <person name="La Ragione R."/>
            <person name="Hildebrand F."/>
            <person name="Pallen M.J."/>
        </authorList>
    </citation>
    <scope>NUCLEOTIDE SEQUENCE</scope>
    <source>
        <strain evidence="5">ChiBcec16-1751</strain>
    </source>
</reference>
<dbReference type="PROSITE" id="PS51379">
    <property type="entry name" value="4FE4S_FER_2"/>
    <property type="match status" value="3"/>
</dbReference>
<dbReference type="PANTHER" id="PTHR43122:SF1">
    <property type="entry name" value="IRON-SULFUR-BINDING PROTEIN"/>
    <property type="match status" value="1"/>
</dbReference>
<dbReference type="Pfam" id="PF14697">
    <property type="entry name" value="Fer4_21"/>
    <property type="match status" value="1"/>
</dbReference>
<feature type="domain" description="4Fe-4S ferredoxin-type" evidence="4">
    <location>
        <begin position="91"/>
        <end position="118"/>
    </location>
</feature>
<protein>
    <submittedName>
        <fullName evidence="5">4Fe-4S dicluster domain-containing protein</fullName>
    </submittedName>
</protein>
<dbReference type="EMBL" id="DVJJ01000024">
    <property type="protein sequence ID" value="HIS64012.1"/>
    <property type="molecule type" value="Genomic_DNA"/>
</dbReference>
<organism evidence="5 6">
    <name type="scientific">Candidatus Avoscillospira avistercoris</name>
    <dbReference type="NCBI Taxonomy" id="2840707"/>
    <lineage>
        <taxon>Bacteria</taxon>
        <taxon>Bacillati</taxon>
        <taxon>Bacillota</taxon>
        <taxon>Clostridia</taxon>
        <taxon>Eubacteriales</taxon>
        <taxon>Oscillospiraceae</taxon>
        <taxon>Oscillospiraceae incertae sedis</taxon>
        <taxon>Candidatus Avoscillospira</taxon>
    </lineage>
</organism>
<dbReference type="Proteomes" id="UP000886741">
    <property type="component" value="Unassembled WGS sequence"/>
</dbReference>
<evidence type="ECO:0000259" key="4">
    <source>
        <dbReference type="PROSITE" id="PS51379"/>
    </source>
</evidence>
<evidence type="ECO:0000256" key="1">
    <source>
        <dbReference type="ARBA" id="ARBA00022723"/>
    </source>
</evidence>
<feature type="domain" description="4Fe-4S ferredoxin-type" evidence="4">
    <location>
        <begin position="61"/>
        <end position="90"/>
    </location>
</feature>
<keyword evidence="3" id="KW-0411">Iron-sulfur</keyword>
<feature type="domain" description="4Fe-4S ferredoxin-type" evidence="4">
    <location>
        <begin position="21"/>
        <end position="50"/>
    </location>
</feature>
<keyword evidence="2" id="KW-0408">Iron</keyword>
<dbReference type="Gene3D" id="3.30.70.20">
    <property type="match status" value="2"/>
</dbReference>
<dbReference type="Pfam" id="PF00037">
    <property type="entry name" value="Fer4"/>
    <property type="match status" value="1"/>
</dbReference>
<dbReference type="GO" id="GO:0046872">
    <property type="term" value="F:metal ion binding"/>
    <property type="evidence" value="ECO:0007669"/>
    <property type="project" value="UniProtKB-KW"/>
</dbReference>
<proteinExistence type="predicted"/>
<dbReference type="SUPFAM" id="SSF54862">
    <property type="entry name" value="4Fe-4S ferredoxins"/>
    <property type="match status" value="1"/>
</dbReference>
<evidence type="ECO:0000256" key="2">
    <source>
        <dbReference type="ARBA" id="ARBA00023004"/>
    </source>
</evidence>
<dbReference type="AlphaFoldDB" id="A0A9D1JSF5"/>
<reference evidence="5" key="1">
    <citation type="submission" date="2020-10" db="EMBL/GenBank/DDBJ databases">
        <authorList>
            <person name="Gilroy R."/>
        </authorList>
    </citation>
    <scope>NUCLEOTIDE SEQUENCE</scope>
    <source>
        <strain evidence="5">ChiBcec16-1751</strain>
    </source>
</reference>
<dbReference type="InterPro" id="IPR017900">
    <property type="entry name" value="4Fe4S_Fe_S_CS"/>
</dbReference>
<name>A0A9D1JSF5_9FIRM</name>
<evidence type="ECO:0000313" key="6">
    <source>
        <dbReference type="Proteomes" id="UP000886741"/>
    </source>
</evidence>
<dbReference type="PANTHER" id="PTHR43122">
    <property type="entry name" value="FERREDOXIN SUBUNIT OF PYRUVATE:FLAVODOXIN OXIDOREDUCTASE-RELATED"/>
    <property type="match status" value="1"/>
</dbReference>
<evidence type="ECO:0000256" key="3">
    <source>
        <dbReference type="ARBA" id="ARBA00023014"/>
    </source>
</evidence>
<comment type="caution">
    <text evidence="5">The sequence shown here is derived from an EMBL/GenBank/DDBJ whole genome shotgun (WGS) entry which is preliminary data.</text>
</comment>